<protein>
    <recommendedName>
        <fullName evidence="2">3D domain-containing protein</fullName>
    </recommendedName>
</protein>
<evidence type="ECO:0000313" key="4">
    <source>
        <dbReference type="Proteomes" id="UP000187465"/>
    </source>
</evidence>
<dbReference type="GO" id="GO:0004553">
    <property type="term" value="F:hydrolase activity, hydrolyzing O-glycosyl compounds"/>
    <property type="evidence" value="ECO:0007669"/>
    <property type="project" value="InterPro"/>
</dbReference>
<dbReference type="EMBL" id="MKQP01000036">
    <property type="protein sequence ID" value="OMD27478.1"/>
    <property type="molecule type" value="Genomic_DNA"/>
</dbReference>
<reference evidence="3 4" key="1">
    <citation type="submission" date="2016-10" db="EMBL/GenBank/DDBJ databases">
        <title>Paenibacillus species isolates.</title>
        <authorList>
            <person name="Beno S.M."/>
        </authorList>
    </citation>
    <scope>NUCLEOTIDE SEQUENCE [LARGE SCALE GENOMIC DNA]</scope>
    <source>
        <strain evidence="3 4">FSL H7-0604</strain>
    </source>
</reference>
<keyword evidence="1" id="KW-0732">Signal</keyword>
<name>A0A1R0X2Y4_9BACL</name>
<dbReference type="InterPro" id="IPR051933">
    <property type="entry name" value="Resuscitation_pf_RpfB"/>
</dbReference>
<dbReference type="AlphaFoldDB" id="A0A1R0X2Y4"/>
<dbReference type="InterPro" id="IPR010611">
    <property type="entry name" value="3D_dom"/>
</dbReference>
<comment type="caution">
    <text evidence="3">The sequence shown here is derived from an EMBL/GenBank/DDBJ whole genome shotgun (WGS) entry which is preliminary data.</text>
</comment>
<dbReference type="PANTHER" id="PTHR39160">
    <property type="entry name" value="CELL WALL-BINDING PROTEIN YOCH"/>
    <property type="match status" value="1"/>
</dbReference>
<gene>
    <name evidence="3" type="ORF">BJP51_25110</name>
</gene>
<sequence>MIALGTAVEVRTADGSIIEAIALDTGGAIKGRKIDVLMADLDDAWDFGRQAVQIRILKETVK</sequence>
<dbReference type="Pfam" id="PF06725">
    <property type="entry name" value="3D"/>
    <property type="match status" value="1"/>
</dbReference>
<evidence type="ECO:0000256" key="1">
    <source>
        <dbReference type="ARBA" id="ARBA00022729"/>
    </source>
</evidence>
<dbReference type="Proteomes" id="UP000187465">
    <property type="component" value="Unassembled WGS sequence"/>
</dbReference>
<evidence type="ECO:0000313" key="3">
    <source>
        <dbReference type="EMBL" id="OMD27478.1"/>
    </source>
</evidence>
<accession>A0A1R0X2Y4</accession>
<evidence type="ECO:0000259" key="2">
    <source>
        <dbReference type="Pfam" id="PF06725"/>
    </source>
</evidence>
<feature type="domain" description="3D" evidence="2">
    <location>
        <begin position="2"/>
        <end position="58"/>
    </location>
</feature>
<proteinExistence type="predicted"/>
<dbReference type="CDD" id="cd14667">
    <property type="entry name" value="3D_containing_proteins"/>
    <property type="match status" value="1"/>
</dbReference>
<dbReference type="InterPro" id="IPR059180">
    <property type="entry name" value="3D_YorM"/>
</dbReference>
<dbReference type="GO" id="GO:0009254">
    <property type="term" value="P:peptidoglycan turnover"/>
    <property type="evidence" value="ECO:0007669"/>
    <property type="project" value="InterPro"/>
</dbReference>
<dbReference type="PANTHER" id="PTHR39160:SF6">
    <property type="entry name" value="CELL WALL-BINDING PROTEIN YOCH"/>
    <property type="match status" value="1"/>
</dbReference>
<organism evidence="3 4">
    <name type="scientific">Paenibacillus odorifer</name>
    <dbReference type="NCBI Taxonomy" id="189426"/>
    <lineage>
        <taxon>Bacteria</taxon>
        <taxon>Bacillati</taxon>
        <taxon>Bacillota</taxon>
        <taxon>Bacilli</taxon>
        <taxon>Bacillales</taxon>
        <taxon>Paenibacillaceae</taxon>
        <taxon>Paenibacillus</taxon>
    </lineage>
</organism>
<dbReference type="GO" id="GO:0019867">
    <property type="term" value="C:outer membrane"/>
    <property type="evidence" value="ECO:0007669"/>
    <property type="project" value="InterPro"/>
</dbReference>